<comment type="caution">
    <text evidence="4">The sequence shown here is derived from an EMBL/GenBank/DDBJ whole genome shotgun (WGS) entry which is preliminary data.</text>
</comment>
<evidence type="ECO:0000256" key="1">
    <source>
        <dbReference type="ARBA" id="ARBA00006754"/>
    </source>
</evidence>
<feature type="domain" description="CdaR GGDEF-like" evidence="3">
    <location>
        <begin position="170"/>
        <end position="289"/>
    </location>
</feature>
<organism evidence="4 5">
    <name type="scientific">Bacillus thermotolerans</name>
    <name type="common">Quasibacillus thermotolerans</name>
    <dbReference type="NCBI Taxonomy" id="1221996"/>
    <lineage>
        <taxon>Bacteria</taxon>
        <taxon>Bacillati</taxon>
        <taxon>Bacillota</taxon>
        <taxon>Bacilli</taxon>
        <taxon>Bacillales</taxon>
        <taxon>Bacillaceae</taxon>
        <taxon>Bacillus</taxon>
    </lineage>
</organism>
<comment type="similarity">
    <text evidence="1">Belongs to the CdaR family.</text>
</comment>
<dbReference type="InterPro" id="IPR025736">
    <property type="entry name" value="PucR_C-HTH_dom"/>
</dbReference>
<dbReference type="InterPro" id="IPR051448">
    <property type="entry name" value="CdaR-like_regulators"/>
</dbReference>
<dbReference type="RefSeq" id="WP_039235004.1">
    <property type="nucleotide sequence ID" value="NZ_JWIQ02000025.1"/>
</dbReference>
<dbReference type="InterPro" id="IPR041522">
    <property type="entry name" value="CdaR_GGDEF"/>
</dbReference>
<dbReference type="Proteomes" id="UP000031563">
    <property type="component" value="Unassembled WGS sequence"/>
</dbReference>
<accession>A0A0F5HUV0</accession>
<dbReference type="EMBL" id="JWIR02000032">
    <property type="protein sequence ID" value="KKB40189.1"/>
    <property type="molecule type" value="Genomic_DNA"/>
</dbReference>
<name>A0A0F5I3E3_BACTR</name>
<accession>A0A0F5I3E3</accession>
<proteinExistence type="inferred from homology"/>
<dbReference type="PANTHER" id="PTHR33744:SF1">
    <property type="entry name" value="DNA-BINDING TRANSCRIPTIONAL ACTIVATOR ADER"/>
    <property type="match status" value="1"/>
</dbReference>
<keyword evidence="5" id="KW-1185">Reference proteome</keyword>
<sequence length="412" mass="47446">MSQPLERILAQTNINDITEIVSSYLKKPVVVENDQFALLAYSSYYVEHFDQANQQTIFTKRWPLSILEKFMEEGIVDQLKSASRPFRIPPINEIGLNQRVVASARYKGQIFGYIWIQETGSPLSDDQMDFLDNVSTHVGKLLYKENQLKATKEGKISQFYQKVIEDTYQTELQIKREAAKVNIVLPNQFTVAVFSIAETDEELLGDMLDTIRLFAHSLHQPVYLLMEELHIIVIIGSHSSTSPYKNATQLAISVLNHYTEQGIHAGIGKEYVSLLDLRKSYLQALRVVQTSEFLGASNLSTIEYDKLGVLRYLEIISRFNQEAGYENEDLAKLAHKDKKSQTNLLQTLEAYLLNNCRIKPTAEQLFVHTNTLKYRLKQIEELTSIDFDNFHVKCQLYIDLQLLKRRNRATNR</sequence>
<dbReference type="AlphaFoldDB" id="A0A0F5I3E3"/>
<dbReference type="PANTHER" id="PTHR33744">
    <property type="entry name" value="CARBOHYDRATE DIACID REGULATOR"/>
    <property type="match status" value="1"/>
</dbReference>
<evidence type="ECO:0000259" key="2">
    <source>
        <dbReference type="Pfam" id="PF13556"/>
    </source>
</evidence>
<feature type="domain" description="PucR C-terminal helix-turn-helix" evidence="2">
    <location>
        <begin position="344"/>
        <end position="401"/>
    </location>
</feature>
<protein>
    <submittedName>
        <fullName evidence="4">Regulator of polyketide synthase expression</fullName>
    </submittedName>
</protein>
<dbReference type="OrthoDB" id="9792148at2"/>
<gene>
    <name evidence="4" type="ORF">QY95_01822</name>
</gene>
<evidence type="ECO:0000313" key="4">
    <source>
        <dbReference type="EMBL" id="KKB40189.1"/>
    </source>
</evidence>
<dbReference type="STRING" id="1221996.QY95_01822"/>
<reference evidence="4" key="1">
    <citation type="submission" date="2015-02" db="EMBL/GenBank/DDBJ databases">
        <title>Genome Assembly of Bacillaceae bacterium MTCC 8252.</title>
        <authorList>
            <person name="Verma A."/>
            <person name="Khatri I."/>
            <person name="Mual P."/>
            <person name="Subramanian S."/>
            <person name="Krishnamurthi S."/>
        </authorList>
    </citation>
    <scope>NUCLEOTIDE SEQUENCE [LARGE SCALE GENOMIC DNA]</scope>
    <source>
        <strain evidence="4">MTCC 8252</strain>
    </source>
</reference>
<dbReference type="Pfam" id="PF17853">
    <property type="entry name" value="GGDEF_2"/>
    <property type="match status" value="1"/>
</dbReference>
<evidence type="ECO:0000259" key="3">
    <source>
        <dbReference type="Pfam" id="PF17853"/>
    </source>
</evidence>
<evidence type="ECO:0000313" key="5">
    <source>
        <dbReference type="Proteomes" id="UP000031563"/>
    </source>
</evidence>
<dbReference type="Pfam" id="PF13556">
    <property type="entry name" value="HTH_30"/>
    <property type="match status" value="1"/>
</dbReference>
<dbReference type="InterPro" id="IPR042070">
    <property type="entry name" value="PucR_C-HTH_sf"/>
</dbReference>
<dbReference type="Gene3D" id="1.10.10.2840">
    <property type="entry name" value="PucR C-terminal helix-turn-helix domain"/>
    <property type="match status" value="1"/>
</dbReference>